<evidence type="ECO:0000313" key="3">
    <source>
        <dbReference type="Proteomes" id="UP000501128"/>
    </source>
</evidence>
<evidence type="ECO:0000313" key="2">
    <source>
        <dbReference type="EMBL" id="QJD79561.1"/>
    </source>
</evidence>
<dbReference type="RefSeq" id="WP_169551525.1">
    <property type="nucleotide sequence ID" value="NZ_CP051677.1"/>
</dbReference>
<dbReference type="AlphaFoldDB" id="A0A7L5DQ10"/>
<reference evidence="2 3" key="1">
    <citation type="submission" date="2020-04" db="EMBL/GenBank/DDBJ databases">
        <title>Genome sequencing of novel species.</title>
        <authorList>
            <person name="Heo J."/>
            <person name="Kim S.-J."/>
            <person name="Kim J.-S."/>
            <person name="Hong S.-B."/>
            <person name="Kwon S.-W."/>
        </authorList>
    </citation>
    <scope>NUCLEOTIDE SEQUENCE [LARGE SCALE GENOMIC DNA]</scope>
    <source>
        <strain evidence="2 3">CJU-R4</strain>
    </source>
</reference>
<dbReference type="KEGG" id="srho:HH216_14920"/>
<accession>A0A7L5DQ10</accession>
<organism evidence="2 3">
    <name type="scientific">Spirosoma rhododendri</name>
    <dbReference type="NCBI Taxonomy" id="2728024"/>
    <lineage>
        <taxon>Bacteria</taxon>
        <taxon>Pseudomonadati</taxon>
        <taxon>Bacteroidota</taxon>
        <taxon>Cytophagia</taxon>
        <taxon>Cytophagales</taxon>
        <taxon>Cytophagaceae</taxon>
        <taxon>Spirosoma</taxon>
    </lineage>
</organism>
<dbReference type="EMBL" id="CP051677">
    <property type="protein sequence ID" value="QJD79561.1"/>
    <property type="molecule type" value="Genomic_DNA"/>
</dbReference>
<feature type="signal peptide" evidence="1">
    <location>
        <begin position="1"/>
        <end position="18"/>
    </location>
</feature>
<keyword evidence="3" id="KW-1185">Reference proteome</keyword>
<sequence length="208" mass="22771">MKHLILWAGLLLSLSCSAQTIQPFDMTVFRGQISEKTLLLLLADSSRSVSATAYWDRFGRMLPADQQPILIRSARPGTSLVVRLQNTLNLPASGGWIEIRVGGQIRASGRLIVTQVRSPTTASIDAPSGVGEGTVKFWRLSNAVSGQEIRHGSSSRLVSAQFFRDDTGQLDPLIRIEIIDENRIRLIAPPGETVNGQLTTIIIQKLTQ</sequence>
<name>A0A7L5DQ10_9BACT</name>
<proteinExistence type="predicted"/>
<dbReference type="Proteomes" id="UP000501128">
    <property type="component" value="Chromosome"/>
</dbReference>
<keyword evidence="1" id="KW-0732">Signal</keyword>
<protein>
    <submittedName>
        <fullName evidence="2">Uncharacterized protein</fullName>
    </submittedName>
</protein>
<evidence type="ECO:0000256" key="1">
    <source>
        <dbReference type="SAM" id="SignalP"/>
    </source>
</evidence>
<gene>
    <name evidence="2" type="ORF">HH216_14920</name>
</gene>
<dbReference type="PROSITE" id="PS51257">
    <property type="entry name" value="PROKAR_LIPOPROTEIN"/>
    <property type="match status" value="1"/>
</dbReference>
<feature type="chain" id="PRO_5029478270" evidence="1">
    <location>
        <begin position="19"/>
        <end position="208"/>
    </location>
</feature>